<dbReference type="NCBIfam" id="TIGR03618">
    <property type="entry name" value="Rv1155_F420"/>
    <property type="match status" value="1"/>
</dbReference>
<dbReference type="InterPro" id="IPR052019">
    <property type="entry name" value="F420H2_bilvrd_red/Heme_oxyg"/>
</dbReference>
<keyword evidence="1" id="KW-0560">Oxidoreductase</keyword>
<feature type="domain" description="Pyridoxamine 5'-phosphate oxidase N-terminal" evidence="2">
    <location>
        <begin position="17"/>
        <end position="107"/>
    </location>
</feature>
<reference evidence="3 4" key="1">
    <citation type="journal article" date="2021" name="Sci. Rep.">
        <title>Phenotypic and genomic hallmarks of a novel, potentially pathogenic rapidly growing Mycobacterium species related to the Mycobacterium fortuitum complex.</title>
        <authorList>
            <person name="Gharbi R."/>
            <person name="Khanna V."/>
            <person name="Frigui W."/>
            <person name="Mhenni B."/>
            <person name="Brosch R."/>
            <person name="Mardassi H."/>
        </authorList>
    </citation>
    <scope>NUCLEOTIDE SEQUENCE [LARGE SCALE GENOMIC DNA]</scope>
    <source>
        <strain evidence="3 4">TNTM28</strain>
    </source>
</reference>
<dbReference type="RefSeq" id="WP_217157518.1">
    <property type="nucleotide sequence ID" value="NZ_VOMB01000016.1"/>
</dbReference>
<gene>
    <name evidence="3" type="ORF">FR943_12810</name>
</gene>
<dbReference type="InterPro" id="IPR019920">
    <property type="entry name" value="F420-binding_dom_put"/>
</dbReference>
<evidence type="ECO:0000313" key="3">
    <source>
        <dbReference type="EMBL" id="MBU9764725.1"/>
    </source>
</evidence>
<dbReference type="PANTHER" id="PTHR35176:SF6">
    <property type="entry name" value="HEME OXYGENASE HI_0854-RELATED"/>
    <property type="match status" value="1"/>
</dbReference>
<name>A0ABS6KMC2_9MYCO</name>
<evidence type="ECO:0000256" key="1">
    <source>
        <dbReference type="ARBA" id="ARBA00023002"/>
    </source>
</evidence>
<organism evidence="3 4">
    <name type="scientific">[Mycobacterium] fortunisiensis</name>
    <dbReference type="NCBI Taxonomy" id="2600579"/>
    <lineage>
        <taxon>Bacteria</taxon>
        <taxon>Bacillati</taxon>
        <taxon>Actinomycetota</taxon>
        <taxon>Actinomycetes</taxon>
        <taxon>Mycobacteriales</taxon>
        <taxon>Mycobacteriaceae</taxon>
        <taxon>Mycolicibacterium</taxon>
    </lineage>
</organism>
<dbReference type="Pfam" id="PF01243">
    <property type="entry name" value="PNPOx_N"/>
    <property type="match status" value="1"/>
</dbReference>
<proteinExistence type="predicted"/>
<keyword evidence="4" id="KW-1185">Reference proteome</keyword>
<dbReference type="EMBL" id="VOMB01000016">
    <property type="protein sequence ID" value="MBU9764725.1"/>
    <property type="molecule type" value="Genomic_DNA"/>
</dbReference>
<accession>A0ABS6KMC2</accession>
<dbReference type="InterPro" id="IPR011576">
    <property type="entry name" value="Pyridox_Oxase_N"/>
</dbReference>
<evidence type="ECO:0000313" key="4">
    <source>
        <dbReference type="Proteomes" id="UP000812982"/>
    </source>
</evidence>
<protein>
    <submittedName>
        <fullName evidence="3">PPOX class F420-dependent oxidoreductase</fullName>
    </submittedName>
</protein>
<sequence length="141" mass="15020">MKLNDVARQLIGAGADATLVTVNPDGSPQATLVWMAMQSTPDGDELVTAHLAEHQKVRNIRRDPRVAVTILDPESVGKAMRPYLAITGTARVVEGGAPELLKELAQTLAAPDTPFPPKDAPPGWLTRIRIDKVGGVGPWVS</sequence>
<dbReference type="PANTHER" id="PTHR35176">
    <property type="entry name" value="HEME OXYGENASE HI_0854-RELATED"/>
    <property type="match status" value="1"/>
</dbReference>
<dbReference type="Proteomes" id="UP000812982">
    <property type="component" value="Unassembled WGS sequence"/>
</dbReference>
<evidence type="ECO:0000259" key="2">
    <source>
        <dbReference type="Pfam" id="PF01243"/>
    </source>
</evidence>
<comment type="caution">
    <text evidence="3">The sequence shown here is derived from an EMBL/GenBank/DDBJ whole genome shotgun (WGS) entry which is preliminary data.</text>
</comment>